<protein>
    <recommendedName>
        <fullName evidence="9">Cyclin-D-binding Myb-like transcription factor 1</fullName>
    </recommendedName>
</protein>
<feature type="region of interest" description="Disordered" evidence="4">
    <location>
        <begin position="649"/>
        <end position="687"/>
    </location>
</feature>
<dbReference type="InterPro" id="IPR009057">
    <property type="entry name" value="Homeodomain-like_sf"/>
</dbReference>
<dbReference type="PANTHER" id="PTHR46380:SF2">
    <property type="entry name" value="CYCLIN-D-BINDING MYB-LIKE TRANSCRIPTION FACTOR 1"/>
    <property type="match status" value="1"/>
</dbReference>
<dbReference type="InterPro" id="IPR017930">
    <property type="entry name" value="Myb_dom"/>
</dbReference>
<evidence type="ECO:0000256" key="4">
    <source>
        <dbReference type="SAM" id="MobiDB-lite"/>
    </source>
</evidence>
<keyword evidence="8" id="KW-1185">Reference proteome</keyword>
<evidence type="ECO:0000313" key="7">
    <source>
        <dbReference type="EMBL" id="KAG8187703.1"/>
    </source>
</evidence>
<dbReference type="GO" id="GO:0005634">
    <property type="term" value="C:nucleus"/>
    <property type="evidence" value="ECO:0007669"/>
    <property type="project" value="UniProtKB-SubCell"/>
</dbReference>
<organism evidence="7 8">
    <name type="scientific">Oedothorax gibbosus</name>
    <dbReference type="NCBI Taxonomy" id="931172"/>
    <lineage>
        <taxon>Eukaryota</taxon>
        <taxon>Metazoa</taxon>
        <taxon>Ecdysozoa</taxon>
        <taxon>Arthropoda</taxon>
        <taxon>Chelicerata</taxon>
        <taxon>Arachnida</taxon>
        <taxon>Araneae</taxon>
        <taxon>Araneomorphae</taxon>
        <taxon>Entelegynae</taxon>
        <taxon>Araneoidea</taxon>
        <taxon>Linyphiidae</taxon>
        <taxon>Erigoninae</taxon>
        <taxon>Oedothorax</taxon>
    </lineage>
</organism>
<dbReference type="CDD" id="cd00167">
    <property type="entry name" value="SANT"/>
    <property type="match status" value="2"/>
</dbReference>
<dbReference type="Gene3D" id="1.10.10.60">
    <property type="entry name" value="Homeodomain-like"/>
    <property type="match status" value="2"/>
</dbReference>
<dbReference type="Pfam" id="PF13921">
    <property type="entry name" value="Myb_DNA-bind_6"/>
    <property type="match status" value="1"/>
</dbReference>
<evidence type="ECO:0000313" key="8">
    <source>
        <dbReference type="Proteomes" id="UP000827092"/>
    </source>
</evidence>
<sequence length="687" mass="76491">MDSPEHVTDLPCDSPSEFDGTETIVVDAEVQLDLNNECKALDSGFQNNFNNINMKLPMTVQNCVPAGLQVSSELVVITNGGTGFLNEQKLPITAFQTADGSSEALNKRLCVEHEGQTYILAFPDGLDGFSNVVEMQPKTFQPIDASQIINFQGSNSFPHKAGINQNWFTSKEEKVTMHNKGHLWKTGMWTKEEIELLENNISSYCKDHDISNPSTIVFEMAKDERKDFYRTIAKGLNRPLFSVYRRVIRMYDNKNHVGKYTTEELQKLRELRSVYGNDWQAIGAAMGRSASSIKDRCRLMKDNCNQGKWLPAEEQRLAEAVYDLANALPGEMISSGLSWAVVADRVGTRSEKQCRTKWLNYLNWKVAGGTDWTREDDATLIYRVYAFNATDENEVDWTHLSKNWLSVRSPQWLRGKWWNLKRHVPDNSGLPFQEICEYLYEHFVLKLKVKDDVASSDVLSNHLELQAMLNRPKQTLLQPVTIPGTPPPIMVTAVTQALQPPVVSLTTAPCIEMVNSPATVGSVPVGSVLQTLEVLPQNIQLIFTGPTQQTMPMTTAVPPNQIVIQTMTPDGMAQNGTMHMNSPHIILNSSNISTLTSLASTQMPSAPPSPTGEESDTMEDTTLITDSYGAHTIDGVTITQDVDMDQAAQKSNLMLSDPMLAANESPEIGNSDNESEKHTSEDYLVHA</sequence>
<evidence type="ECO:0000256" key="1">
    <source>
        <dbReference type="ARBA" id="ARBA00004123"/>
    </source>
</evidence>
<evidence type="ECO:0000256" key="3">
    <source>
        <dbReference type="ARBA" id="ARBA00023242"/>
    </source>
</evidence>
<feature type="compositionally biased region" description="Basic and acidic residues" evidence="4">
    <location>
        <begin position="674"/>
        <end position="687"/>
    </location>
</feature>
<evidence type="ECO:0000259" key="6">
    <source>
        <dbReference type="PROSITE" id="PS51294"/>
    </source>
</evidence>
<feature type="domain" description="Myb-like" evidence="5">
    <location>
        <begin position="301"/>
        <end position="362"/>
    </location>
</feature>
<dbReference type="PROSITE" id="PS50090">
    <property type="entry name" value="MYB_LIKE"/>
    <property type="match status" value="1"/>
</dbReference>
<dbReference type="Pfam" id="PF20588">
    <property type="entry name" value="DMTF1_N"/>
    <property type="match status" value="1"/>
</dbReference>
<dbReference type="GO" id="GO:0000981">
    <property type="term" value="F:DNA-binding transcription factor activity, RNA polymerase II-specific"/>
    <property type="evidence" value="ECO:0007669"/>
    <property type="project" value="TreeGrafter"/>
</dbReference>
<proteinExistence type="predicted"/>
<comment type="caution">
    <text evidence="7">The sequence shown here is derived from an EMBL/GenBank/DDBJ whole genome shotgun (WGS) entry which is preliminary data.</text>
</comment>
<dbReference type="AlphaFoldDB" id="A0AAV6UVL8"/>
<dbReference type="EMBL" id="JAFNEN010000262">
    <property type="protein sequence ID" value="KAG8187703.1"/>
    <property type="molecule type" value="Genomic_DNA"/>
</dbReference>
<dbReference type="PROSITE" id="PS51294">
    <property type="entry name" value="HTH_MYB"/>
    <property type="match status" value="1"/>
</dbReference>
<reference evidence="7 8" key="1">
    <citation type="journal article" date="2022" name="Nat. Ecol. Evol.">
        <title>A masculinizing supergene underlies an exaggerated male reproductive morph in a spider.</title>
        <authorList>
            <person name="Hendrickx F."/>
            <person name="De Corte Z."/>
            <person name="Sonet G."/>
            <person name="Van Belleghem S.M."/>
            <person name="Kostlbacher S."/>
            <person name="Vangestel C."/>
        </authorList>
    </citation>
    <scope>NUCLEOTIDE SEQUENCE [LARGE SCALE GENOMIC DNA]</scope>
    <source>
        <strain evidence="7">W744_W776</strain>
    </source>
</reference>
<dbReference type="GO" id="GO:0000978">
    <property type="term" value="F:RNA polymerase II cis-regulatory region sequence-specific DNA binding"/>
    <property type="evidence" value="ECO:0007669"/>
    <property type="project" value="TreeGrafter"/>
</dbReference>
<evidence type="ECO:0000259" key="5">
    <source>
        <dbReference type="PROSITE" id="PS50090"/>
    </source>
</evidence>
<gene>
    <name evidence="7" type="ORF">JTE90_000169</name>
</gene>
<feature type="region of interest" description="Disordered" evidence="4">
    <location>
        <begin position="599"/>
        <end position="618"/>
    </location>
</feature>
<dbReference type="SMART" id="SM00717">
    <property type="entry name" value="SANT"/>
    <property type="match status" value="4"/>
</dbReference>
<evidence type="ECO:0000256" key="2">
    <source>
        <dbReference type="ARBA" id="ARBA00023125"/>
    </source>
</evidence>
<dbReference type="PANTHER" id="PTHR46380">
    <property type="entry name" value="CYCLIN-D-BINDING MYB-LIKE TRANSCRIPTION FACTOR 1"/>
    <property type="match status" value="1"/>
</dbReference>
<comment type="subcellular location">
    <subcellularLocation>
        <location evidence="1">Nucleus</location>
    </subcellularLocation>
</comment>
<dbReference type="Proteomes" id="UP000827092">
    <property type="component" value="Unassembled WGS sequence"/>
</dbReference>
<dbReference type="InterPro" id="IPR051651">
    <property type="entry name" value="DMTF1_DNA-bind_reg"/>
</dbReference>
<feature type="domain" description="HTH myb-type" evidence="6">
    <location>
        <begin position="301"/>
        <end position="366"/>
    </location>
</feature>
<evidence type="ECO:0008006" key="9">
    <source>
        <dbReference type="Google" id="ProtNLM"/>
    </source>
</evidence>
<dbReference type="FunFam" id="1.10.10.60:FF:000139">
    <property type="entry name" value="cyclin-D-binding Myb-like transcription factor 1 isoform X2"/>
    <property type="match status" value="1"/>
</dbReference>
<keyword evidence="3" id="KW-0539">Nucleus</keyword>
<accession>A0AAV6UVL8</accession>
<keyword evidence="2" id="KW-0238">DNA-binding</keyword>
<dbReference type="InterPro" id="IPR001005">
    <property type="entry name" value="SANT/Myb"/>
</dbReference>
<name>A0AAV6UVL8_9ARAC</name>
<dbReference type="InterPro" id="IPR046775">
    <property type="entry name" value="DMTF1_N"/>
</dbReference>
<dbReference type="SUPFAM" id="SSF46689">
    <property type="entry name" value="Homeodomain-like"/>
    <property type="match status" value="2"/>
</dbReference>